<evidence type="ECO:0000313" key="2">
    <source>
        <dbReference type="EMBL" id="PHH82482.1"/>
    </source>
</evidence>
<protein>
    <recommendedName>
        <fullName evidence="4">Tafazzin</fullName>
    </recommendedName>
</protein>
<gene>
    <name evidence="2" type="ORF">CDD82_5818</name>
</gene>
<evidence type="ECO:0000256" key="1">
    <source>
        <dbReference type="SAM" id="MobiDB-lite"/>
    </source>
</evidence>
<feature type="compositionally biased region" description="Low complexity" evidence="1">
    <location>
        <begin position="129"/>
        <end position="145"/>
    </location>
</feature>
<dbReference type="Proteomes" id="UP000224854">
    <property type="component" value="Unassembled WGS sequence"/>
</dbReference>
<proteinExistence type="predicted"/>
<accession>A0A2C5ZRK3</accession>
<feature type="compositionally biased region" description="Basic and acidic residues" evidence="1">
    <location>
        <begin position="7"/>
        <end position="21"/>
    </location>
</feature>
<evidence type="ECO:0000313" key="3">
    <source>
        <dbReference type="Proteomes" id="UP000224854"/>
    </source>
</evidence>
<feature type="region of interest" description="Disordered" evidence="1">
    <location>
        <begin position="1"/>
        <end position="51"/>
    </location>
</feature>
<dbReference type="OrthoDB" id="5278911at2759"/>
<keyword evidence="3" id="KW-1185">Reference proteome</keyword>
<name>A0A2C5ZRK3_9HYPO</name>
<comment type="caution">
    <text evidence="2">The sequence shown here is derived from an EMBL/GenBank/DDBJ whole genome shotgun (WGS) entry which is preliminary data.</text>
</comment>
<evidence type="ECO:0008006" key="4">
    <source>
        <dbReference type="Google" id="ProtNLM"/>
    </source>
</evidence>
<dbReference type="EMBL" id="NJEU01000056">
    <property type="protein sequence ID" value="PHH82482.1"/>
    <property type="molecule type" value="Genomic_DNA"/>
</dbReference>
<dbReference type="AlphaFoldDB" id="A0A2C5ZRK3"/>
<organism evidence="2 3">
    <name type="scientific">Ophiocordyceps australis</name>
    <dbReference type="NCBI Taxonomy" id="1399860"/>
    <lineage>
        <taxon>Eukaryota</taxon>
        <taxon>Fungi</taxon>
        <taxon>Dikarya</taxon>
        <taxon>Ascomycota</taxon>
        <taxon>Pezizomycotina</taxon>
        <taxon>Sordariomycetes</taxon>
        <taxon>Hypocreomycetidae</taxon>
        <taxon>Hypocreales</taxon>
        <taxon>Ophiocordycipitaceae</taxon>
        <taxon>Ophiocordyceps</taxon>
    </lineage>
</organism>
<sequence length="454" mass="49261">MVAVKLKAQDKRTYHGPDVRGQDPTVPAVRASGQGLTRRRLSGKQRSPASVSQRLANLRIATADPSASGPPMVPAPTLPPAIREILGQPEPPALPCPGQVPQRYDARGRRLPPGPAPPRSWASETSSHAPGAAAAAPARLTARNPPALPDTYTAVRGSLVDIVLGRMALNWDFHGVHDQDYLYFIPNHLKHSLIRHIGLVARSGLSIRHLKAILLPPLDSHASHASHDGHDAVSNSEITCLDLAGSIGQSLGLRELSNFLFPHVVHATPRELQESWDGAEIPASPPRLLLPALRQLSLALTVPDSQKGGLWRHLLSLSAKLSCITHLSLAFWPVPSLGSQALGATESIEAPRALRVLSHNLYRLECLDLTGCWSWFECLWQKDGADFIDWASDWGGVTMLRLRVGFTLPPDACLADRMTYKCAVEEAARVERHIVAQRAGRGHFITVLRDGVPT</sequence>
<feature type="region of interest" description="Disordered" evidence="1">
    <location>
        <begin position="85"/>
        <end position="148"/>
    </location>
</feature>
<reference evidence="2 3" key="1">
    <citation type="submission" date="2017-06" db="EMBL/GenBank/DDBJ databases">
        <title>Ant-infecting Ophiocordyceps genomes reveal a high diversity of potential behavioral manipulation genes and a possible major role for enterotoxins.</title>
        <authorList>
            <person name="De Bekker C."/>
            <person name="Evans H.C."/>
            <person name="Brachmann A."/>
            <person name="Hughes D.P."/>
        </authorList>
    </citation>
    <scope>NUCLEOTIDE SEQUENCE [LARGE SCALE GENOMIC DNA]</scope>
    <source>
        <strain evidence="2 3">1348a</strain>
    </source>
</reference>